<feature type="transmembrane region" description="Helical" evidence="1">
    <location>
        <begin position="21"/>
        <end position="42"/>
    </location>
</feature>
<name>A0A0S3PXX8_9BRAD</name>
<evidence type="ECO:0000313" key="3">
    <source>
        <dbReference type="Proteomes" id="UP000236884"/>
    </source>
</evidence>
<evidence type="ECO:0000313" key="2">
    <source>
        <dbReference type="EMBL" id="BAT60624.1"/>
    </source>
</evidence>
<keyword evidence="1" id="KW-0472">Membrane</keyword>
<accession>A0A0S3PXX8</accession>
<organism evidence="2 3">
    <name type="scientific">Variibacter gotjawalensis</name>
    <dbReference type="NCBI Taxonomy" id="1333996"/>
    <lineage>
        <taxon>Bacteria</taxon>
        <taxon>Pseudomonadati</taxon>
        <taxon>Pseudomonadota</taxon>
        <taxon>Alphaproteobacteria</taxon>
        <taxon>Hyphomicrobiales</taxon>
        <taxon>Nitrobacteraceae</taxon>
        <taxon>Variibacter</taxon>
    </lineage>
</organism>
<reference evidence="2 3" key="1">
    <citation type="submission" date="2015-08" db="EMBL/GenBank/DDBJ databases">
        <title>Investigation of the bacterial diversity of lava forest soil.</title>
        <authorList>
            <person name="Lee J.S."/>
        </authorList>
    </citation>
    <scope>NUCLEOTIDE SEQUENCE [LARGE SCALE GENOMIC DNA]</scope>
    <source>
        <strain evidence="2 3">GJW-30</strain>
    </source>
</reference>
<evidence type="ECO:0000256" key="1">
    <source>
        <dbReference type="SAM" id="Phobius"/>
    </source>
</evidence>
<dbReference type="KEGG" id="vgo:GJW-30_1_03172"/>
<keyword evidence="3" id="KW-1185">Reference proteome</keyword>
<dbReference type="RefSeq" id="WP_096357006.1">
    <property type="nucleotide sequence ID" value="NZ_AP014946.1"/>
</dbReference>
<keyword evidence="1" id="KW-1133">Transmembrane helix</keyword>
<proteinExistence type="predicted"/>
<gene>
    <name evidence="2" type="ORF">GJW-30_1_03172</name>
</gene>
<keyword evidence="1" id="KW-0812">Transmembrane</keyword>
<protein>
    <submittedName>
        <fullName evidence="2">Uncharacterized protein</fullName>
    </submittedName>
</protein>
<dbReference type="Proteomes" id="UP000236884">
    <property type="component" value="Chromosome"/>
</dbReference>
<dbReference type="EMBL" id="AP014946">
    <property type="protein sequence ID" value="BAT60624.1"/>
    <property type="molecule type" value="Genomic_DNA"/>
</dbReference>
<sequence>MARRNDDVAKTLKFGTVRRDAILLAIFVAVGPFAIWKGNWFISAICIAGGFYQLYKVLGNQAGMTLSPKGIAYSYDGISYSIPWREVSAVEMIDPQHENELFRNVTALTISRRYYDEKVHNAFGRLLNPNRDKYFEIGDATVRVAVYSGFFGIERPDLFPMIETRWKAFGRPS</sequence>
<dbReference type="AlphaFoldDB" id="A0A0S3PXX8"/>